<reference evidence="3" key="1">
    <citation type="submission" date="2016-05" db="EMBL/GenBank/DDBJ databases">
        <title>Comparative genomics of biotechnologically important yeasts.</title>
        <authorList>
            <consortium name="DOE Joint Genome Institute"/>
            <person name="Riley R."/>
            <person name="Haridas S."/>
            <person name="Wolfe K.H."/>
            <person name="Lopes M.R."/>
            <person name="Hittinger C.T."/>
            <person name="Goker M."/>
            <person name="Salamov A."/>
            <person name="Wisecaver J."/>
            <person name="Long T.M."/>
            <person name="Aerts A.L."/>
            <person name="Barry K."/>
            <person name="Choi C."/>
            <person name="Clum A."/>
            <person name="Coughlan A.Y."/>
            <person name="Deshpande S."/>
            <person name="Douglass A.P."/>
            <person name="Hanson S.J."/>
            <person name="Klenk H.-P."/>
            <person name="Labutti K."/>
            <person name="Lapidus A."/>
            <person name="Lindquist E."/>
            <person name="Lipzen A."/>
            <person name="Meier-Kolthoff J.P."/>
            <person name="Ohm R.A."/>
            <person name="Otillar R.P."/>
            <person name="Pangilinan J."/>
            <person name="Peng Y."/>
            <person name="Rokas A."/>
            <person name="Rosa C.A."/>
            <person name="Scheuner C."/>
            <person name="Sibirny A.A."/>
            <person name="Slot J.C."/>
            <person name="Stielow J.B."/>
            <person name="Sun H."/>
            <person name="Kurtzman C.P."/>
            <person name="Blackwell M."/>
            <person name="Grigoriev I.V."/>
            <person name="Jeffries T.W."/>
        </authorList>
    </citation>
    <scope>NUCLEOTIDE SEQUENCE [LARGE SCALE GENOMIC DNA]</scope>
    <source>
        <strain evidence="3">NRRL Y-1933</strain>
    </source>
</reference>
<proteinExistence type="predicted"/>
<dbReference type="GO" id="GO:0071949">
    <property type="term" value="F:FAD binding"/>
    <property type="evidence" value="ECO:0007669"/>
    <property type="project" value="TreeGrafter"/>
</dbReference>
<accession>A0A1E4RIA2</accession>
<dbReference type="InterPro" id="IPR009050">
    <property type="entry name" value="Globin-like_sf"/>
</dbReference>
<dbReference type="InterPro" id="IPR044399">
    <property type="entry name" value="Mb-like_M"/>
</dbReference>
<dbReference type="InterPro" id="IPR000971">
    <property type="entry name" value="Globin"/>
</dbReference>
<dbReference type="CDD" id="cd01040">
    <property type="entry name" value="Mb-like"/>
    <property type="match status" value="1"/>
</dbReference>
<dbReference type="GeneID" id="30998368"/>
<dbReference type="GO" id="GO:0020037">
    <property type="term" value="F:heme binding"/>
    <property type="evidence" value="ECO:0007669"/>
    <property type="project" value="InterPro"/>
</dbReference>
<dbReference type="InterPro" id="IPR012292">
    <property type="entry name" value="Globin/Proto"/>
</dbReference>
<gene>
    <name evidence="2" type="ORF">HYPBUDRAFT_88497</name>
</gene>
<dbReference type="STRING" id="984485.A0A1E4RIA2"/>
<dbReference type="GO" id="GO:0019825">
    <property type="term" value="F:oxygen binding"/>
    <property type="evidence" value="ECO:0007669"/>
    <property type="project" value="InterPro"/>
</dbReference>
<dbReference type="Proteomes" id="UP000095085">
    <property type="component" value="Unassembled WGS sequence"/>
</dbReference>
<name>A0A1E4RIA2_9ASCO</name>
<dbReference type="PROSITE" id="PS01033">
    <property type="entry name" value="GLOBIN"/>
    <property type="match status" value="1"/>
</dbReference>
<dbReference type="PANTHER" id="PTHR43396">
    <property type="entry name" value="FLAVOHEMOPROTEIN"/>
    <property type="match status" value="1"/>
</dbReference>
<dbReference type="EMBL" id="KV454541">
    <property type="protein sequence ID" value="ODV67008.1"/>
    <property type="molecule type" value="Genomic_DNA"/>
</dbReference>
<dbReference type="Gene3D" id="1.10.490.10">
    <property type="entry name" value="Globins"/>
    <property type="match status" value="1"/>
</dbReference>
<dbReference type="GO" id="GO:0046210">
    <property type="term" value="P:nitric oxide catabolic process"/>
    <property type="evidence" value="ECO:0007669"/>
    <property type="project" value="TreeGrafter"/>
</dbReference>
<evidence type="ECO:0000313" key="2">
    <source>
        <dbReference type="EMBL" id="ODV67008.1"/>
    </source>
</evidence>
<dbReference type="RefSeq" id="XP_020076075.1">
    <property type="nucleotide sequence ID" value="XM_020223819.1"/>
</dbReference>
<dbReference type="SUPFAM" id="SSF46458">
    <property type="entry name" value="Globin-like"/>
    <property type="match status" value="1"/>
</dbReference>
<dbReference type="AlphaFoldDB" id="A0A1E4RIA2"/>
<protein>
    <submittedName>
        <fullName evidence="2">Globin-like protein</fullName>
    </submittedName>
</protein>
<dbReference type="Pfam" id="PF00042">
    <property type="entry name" value="Globin"/>
    <property type="match status" value="1"/>
</dbReference>
<feature type="non-terminal residue" evidence="2">
    <location>
        <position position="286"/>
    </location>
</feature>
<feature type="domain" description="Globin" evidence="1">
    <location>
        <begin position="153"/>
        <end position="279"/>
    </location>
</feature>
<feature type="non-terminal residue" evidence="2">
    <location>
        <position position="1"/>
    </location>
</feature>
<evidence type="ECO:0000259" key="1">
    <source>
        <dbReference type="PROSITE" id="PS01033"/>
    </source>
</evidence>
<dbReference type="GO" id="GO:0071500">
    <property type="term" value="P:cellular response to nitrosative stress"/>
    <property type="evidence" value="ECO:0007669"/>
    <property type="project" value="TreeGrafter"/>
</dbReference>
<sequence>SPIHTSDQQSIISQNRRASRLSNLNPIRNRNVSNLSNISIPKAINTPPSLKSPTILGFGNEYQLSPQSTNISYHHPPPIPALYQTNTQQNEVLEDSYKLIRIESNKSINSNYSLQSQYKVNLNLNKKEIELIRYTWNIMLLDEENSVSGKIPGLFKKNNASTIASSLFCRQFYSNLLSMSPELEKLFPSIKHQAVAFAGVMSFAITQLENLSNLDDYLNKLGKRHSRILGIEPSQFELMGEALIETFHERFGYKFTRELEILWIKLYLYLSNSLLQFGIDPVLKFN</sequence>
<keyword evidence="3" id="KW-1185">Reference proteome</keyword>
<evidence type="ECO:0000313" key="3">
    <source>
        <dbReference type="Proteomes" id="UP000095085"/>
    </source>
</evidence>
<dbReference type="GO" id="GO:0008941">
    <property type="term" value="F:nitric oxide dioxygenase NAD(P)H activity"/>
    <property type="evidence" value="ECO:0007669"/>
    <property type="project" value="TreeGrafter"/>
</dbReference>
<organism evidence="2 3">
    <name type="scientific">Hyphopichia burtonii NRRL Y-1933</name>
    <dbReference type="NCBI Taxonomy" id="984485"/>
    <lineage>
        <taxon>Eukaryota</taxon>
        <taxon>Fungi</taxon>
        <taxon>Dikarya</taxon>
        <taxon>Ascomycota</taxon>
        <taxon>Saccharomycotina</taxon>
        <taxon>Pichiomycetes</taxon>
        <taxon>Debaryomycetaceae</taxon>
        <taxon>Hyphopichia</taxon>
    </lineage>
</organism>
<dbReference type="PANTHER" id="PTHR43396:SF6">
    <property type="entry name" value="ABL201WP"/>
    <property type="match status" value="1"/>
</dbReference>
<dbReference type="OrthoDB" id="436496at2759"/>